<evidence type="ECO:0000256" key="2">
    <source>
        <dbReference type="ARBA" id="ARBA00022679"/>
    </source>
</evidence>
<dbReference type="InterPro" id="IPR019457">
    <property type="entry name" value="CdaS_N"/>
</dbReference>
<keyword evidence="6" id="KW-1003">Cell membrane</keyword>
<comment type="similarity">
    <text evidence="6">Belongs to the adenylate cyclase family. DacB/CdaS subfamily.</text>
</comment>
<dbReference type="RefSeq" id="WP_031218476.1">
    <property type="nucleotide sequence ID" value="NZ_AURB01000125.1"/>
</dbReference>
<dbReference type="Gene3D" id="1.10.287.770">
    <property type="entry name" value="YojJ-like"/>
    <property type="match status" value="1"/>
</dbReference>
<keyword evidence="6" id="KW-0472">Membrane</keyword>
<dbReference type="AlphaFoldDB" id="A0A9E7CXZ1"/>
<dbReference type="InterPro" id="IPR034693">
    <property type="entry name" value="CdaS"/>
</dbReference>
<dbReference type="OrthoDB" id="9807385at2"/>
<dbReference type="HAMAP" id="MF_00838">
    <property type="entry name" value="DacB"/>
    <property type="match status" value="1"/>
</dbReference>
<accession>A0A9E7CXZ1</accession>
<reference evidence="9" key="1">
    <citation type="journal article" date="2022" name="G3 (Bethesda)">
        <title>Unveiling the complete genome sequence of Alicyclobacillus acidoterrestris DSM 3922T, a taint-producing strain.</title>
        <authorList>
            <person name="Leonardo I.C."/>
            <person name="Barreto Crespo M.T."/>
            <person name="Gaspar F.B."/>
        </authorList>
    </citation>
    <scope>NUCLEOTIDE SEQUENCE [LARGE SCALE GENOMIC DNA]</scope>
    <source>
        <strain evidence="9">DSM 3922</strain>
    </source>
</reference>
<dbReference type="NCBIfam" id="NF038328">
    <property type="entry name" value="c-di-AMP_CdaS"/>
    <property type="match status" value="1"/>
</dbReference>
<dbReference type="Pfam" id="PF10372">
    <property type="entry name" value="CdaS_N"/>
    <property type="match status" value="1"/>
</dbReference>
<keyword evidence="5 6" id="KW-0067">ATP-binding</keyword>
<dbReference type="Proteomes" id="UP000829401">
    <property type="component" value="Chromosome"/>
</dbReference>
<dbReference type="InterPro" id="IPR036888">
    <property type="entry name" value="DNA_integrity_DisA_N_sf"/>
</dbReference>
<name>A0A9E7CXZ1_ALIAG</name>
<dbReference type="PANTHER" id="PTHR34185">
    <property type="entry name" value="DIADENYLATE CYCLASE"/>
    <property type="match status" value="1"/>
</dbReference>
<keyword evidence="6" id="KW-1133">Transmembrane helix</keyword>
<protein>
    <recommendedName>
        <fullName evidence="6">Diadenylate cyclase</fullName>
        <shortName evidence="6">DAC</shortName>
        <ecNumber evidence="6">2.7.7.85</ecNumber>
    </recommendedName>
    <alternativeName>
        <fullName evidence="6">Cyclic-di-AMP synthase</fullName>
        <shortName evidence="6">c-di-AMP synthase</shortName>
    </alternativeName>
</protein>
<dbReference type="KEGG" id="aaco:K1I37_18075"/>
<dbReference type="EC" id="2.7.7.85" evidence="6"/>
<evidence type="ECO:0000256" key="1">
    <source>
        <dbReference type="ARBA" id="ARBA00000877"/>
    </source>
</evidence>
<dbReference type="GO" id="GO:0006171">
    <property type="term" value="P:cAMP biosynthetic process"/>
    <property type="evidence" value="ECO:0007669"/>
    <property type="project" value="InterPro"/>
</dbReference>
<dbReference type="PROSITE" id="PS51794">
    <property type="entry name" value="DAC"/>
    <property type="match status" value="1"/>
</dbReference>
<evidence type="ECO:0000256" key="6">
    <source>
        <dbReference type="HAMAP-Rule" id="MF_00838"/>
    </source>
</evidence>
<feature type="domain" description="DAC" evidence="7">
    <location>
        <begin position="60"/>
        <end position="208"/>
    </location>
</feature>
<dbReference type="Gene3D" id="3.40.1700.10">
    <property type="entry name" value="DNA integrity scanning protein, DisA, N-terminal domain"/>
    <property type="match status" value="1"/>
</dbReference>
<dbReference type="SUPFAM" id="SSF143597">
    <property type="entry name" value="YojJ-like"/>
    <property type="match status" value="1"/>
</dbReference>
<gene>
    <name evidence="8" type="primary">cdaS</name>
    <name evidence="6" type="synonym">dacB</name>
    <name evidence="8" type="ORF">K1I37_18075</name>
</gene>
<dbReference type="GO" id="GO:0106408">
    <property type="term" value="F:diadenylate cyclase activity"/>
    <property type="evidence" value="ECO:0007669"/>
    <property type="project" value="UniProtKB-EC"/>
</dbReference>
<dbReference type="GO" id="GO:0005524">
    <property type="term" value="F:ATP binding"/>
    <property type="evidence" value="ECO:0007669"/>
    <property type="project" value="UniProtKB-UniRule"/>
</dbReference>
<keyword evidence="9" id="KW-1185">Reference proteome</keyword>
<comment type="subunit">
    <text evidence="6">Probably oligomerizes.</text>
</comment>
<evidence type="ECO:0000256" key="4">
    <source>
        <dbReference type="ARBA" id="ARBA00022741"/>
    </source>
</evidence>
<dbReference type="PANTHER" id="PTHR34185:SF2">
    <property type="entry name" value="CYCLIC DI-AMP SYNTHASE CDAS"/>
    <property type="match status" value="1"/>
</dbReference>
<dbReference type="InterPro" id="IPR003390">
    <property type="entry name" value="DNA_integrity_scan_DisA_N"/>
</dbReference>
<evidence type="ECO:0000256" key="3">
    <source>
        <dbReference type="ARBA" id="ARBA00022695"/>
    </source>
</evidence>
<organism evidence="8 9">
    <name type="scientific">Alicyclobacillus acidoterrestris (strain ATCC 49025 / DSM 3922 / CIP 106132 / NCIMB 13137 / GD3B)</name>
    <dbReference type="NCBI Taxonomy" id="1356854"/>
    <lineage>
        <taxon>Bacteria</taxon>
        <taxon>Bacillati</taxon>
        <taxon>Bacillota</taxon>
        <taxon>Bacilli</taxon>
        <taxon>Bacillales</taxon>
        <taxon>Alicyclobacillaceae</taxon>
        <taxon>Alicyclobacillus</taxon>
    </lineage>
</organism>
<keyword evidence="6" id="KW-0812">Transmembrane</keyword>
<evidence type="ECO:0000259" key="7">
    <source>
        <dbReference type="PROSITE" id="PS51794"/>
    </source>
</evidence>
<evidence type="ECO:0000313" key="9">
    <source>
        <dbReference type="Proteomes" id="UP000829401"/>
    </source>
</evidence>
<proteinExistence type="inferred from homology"/>
<dbReference type="GO" id="GO:0004016">
    <property type="term" value="F:adenylate cyclase activity"/>
    <property type="evidence" value="ECO:0007669"/>
    <property type="project" value="UniProtKB-UniRule"/>
</dbReference>
<dbReference type="EMBL" id="CP080467">
    <property type="protein sequence ID" value="UNO48546.1"/>
    <property type="molecule type" value="Genomic_DNA"/>
</dbReference>
<sequence length="211" mass="23023">MAETTHPTYSLPDAVKSELKQQIGLVRREIDDLFSRLDRNDHCILCEFERIHDTLRGLQATTATSYLKTYLAPYTENYQEISVAVSHLSERRHGALIVVQRKDPLDSLIHSGIAIGATLTSSLLESIFYPGGPLHDGAVLVRENQIISASNVLPVSNIAMGETKLGTRHRAALGLSQHSDSLVLVVSEETGTTSFAFGGKMFPFTASDGTV</sequence>
<keyword evidence="4 6" id="KW-0547">Nucleotide-binding</keyword>
<dbReference type="InterPro" id="IPR053472">
    <property type="entry name" value="DAC_CdaS-like"/>
</dbReference>
<dbReference type="InterPro" id="IPR050338">
    <property type="entry name" value="DisA"/>
</dbReference>
<evidence type="ECO:0000313" key="8">
    <source>
        <dbReference type="EMBL" id="UNO48546.1"/>
    </source>
</evidence>
<keyword evidence="2 6" id="KW-0808">Transferase</keyword>
<keyword evidence="3 6" id="KW-0548">Nucleotidyltransferase</keyword>
<comment type="function">
    <text evidence="6">Catalyzes the condensation of 2 ATP molecules into cyclic di-AMP (c-di-AMP), a second messenger used to regulate differing processes in different bacteria.</text>
</comment>
<evidence type="ECO:0000256" key="5">
    <source>
        <dbReference type="ARBA" id="ARBA00022840"/>
    </source>
</evidence>
<comment type="catalytic activity">
    <reaction evidence="1 6">
        <text>2 ATP = 3',3'-c-di-AMP + 2 diphosphate</text>
        <dbReference type="Rhea" id="RHEA:35655"/>
        <dbReference type="ChEBI" id="CHEBI:30616"/>
        <dbReference type="ChEBI" id="CHEBI:33019"/>
        <dbReference type="ChEBI" id="CHEBI:71500"/>
        <dbReference type="EC" id="2.7.7.85"/>
    </reaction>
</comment>
<dbReference type="Pfam" id="PF02457">
    <property type="entry name" value="DAC"/>
    <property type="match status" value="1"/>
</dbReference>